<organism evidence="2 3">
    <name type="scientific">Ceraceosorus guamensis</name>
    <dbReference type="NCBI Taxonomy" id="1522189"/>
    <lineage>
        <taxon>Eukaryota</taxon>
        <taxon>Fungi</taxon>
        <taxon>Dikarya</taxon>
        <taxon>Basidiomycota</taxon>
        <taxon>Ustilaginomycotina</taxon>
        <taxon>Exobasidiomycetes</taxon>
        <taxon>Ceraceosorales</taxon>
        <taxon>Ceraceosoraceae</taxon>
        <taxon>Ceraceosorus</taxon>
    </lineage>
</organism>
<accession>A0A316VWL5</accession>
<evidence type="ECO:0000256" key="1">
    <source>
        <dbReference type="SAM" id="SignalP"/>
    </source>
</evidence>
<sequence>MRLTSRAIVLNFALALTLLTLTSSAHSIDTFAQDVHLIPKGRSQSPARSQPRS</sequence>
<dbReference type="RefSeq" id="XP_025367993.1">
    <property type="nucleotide sequence ID" value="XM_025510885.1"/>
</dbReference>
<evidence type="ECO:0000313" key="2">
    <source>
        <dbReference type="EMBL" id="PWN40833.1"/>
    </source>
</evidence>
<feature type="chain" id="PRO_5016240859" evidence="1">
    <location>
        <begin position="28"/>
        <end position="53"/>
    </location>
</feature>
<proteinExistence type="predicted"/>
<dbReference type="Proteomes" id="UP000245783">
    <property type="component" value="Unassembled WGS sequence"/>
</dbReference>
<name>A0A316VWL5_9BASI</name>
<reference evidence="2 3" key="1">
    <citation type="journal article" date="2018" name="Mol. Biol. Evol.">
        <title>Broad Genomic Sampling Reveals a Smut Pathogenic Ancestry of the Fungal Clade Ustilaginomycotina.</title>
        <authorList>
            <person name="Kijpornyongpan T."/>
            <person name="Mondo S.J."/>
            <person name="Barry K."/>
            <person name="Sandor L."/>
            <person name="Lee J."/>
            <person name="Lipzen A."/>
            <person name="Pangilinan J."/>
            <person name="LaButti K."/>
            <person name="Hainaut M."/>
            <person name="Henrissat B."/>
            <person name="Grigoriev I.V."/>
            <person name="Spatafora J.W."/>
            <person name="Aime M.C."/>
        </authorList>
    </citation>
    <scope>NUCLEOTIDE SEQUENCE [LARGE SCALE GENOMIC DNA]</scope>
    <source>
        <strain evidence="2 3">MCA 4658</strain>
    </source>
</reference>
<keyword evidence="3" id="KW-1185">Reference proteome</keyword>
<dbReference type="InParanoid" id="A0A316VWL5"/>
<dbReference type="GeneID" id="37032755"/>
<gene>
    <name evidence="2" type="ORF">IE81DRAFT_201302</name>
</gene>
<dbReference type="AlphaFoldDB" id="A0A316VWL5"/>
<protein>
    <submittedName>
        <fullName evidence="2">Uncharacterized protein</fullName>
    </submittedName>
</protein>
<evidence type="ECO:0000313" key="3">
    <source>
        <dbReference type="Proteomes" id="UP000245783"/>
    </source>
</evidence>
<feature type="signal peptide" evidence="1">
    <location>
        <begin position="1"/>
        <end position="27"/>
    </location>
</feature>
<dbReference type="EMBL" id="KZ819405">
    <property type="protein sequence ID" value="PWN40833.1"/>
    <property type="molecule type" value="Genomic_DNA"/>
</dbReference>
<keyword evidence="1" id="KW-0732">Signal</keyword>